<dbReference type="VEuPathDB" id="VectorBase:AEPI011032"/>
<dbReference type="GO" id="GO:0120510">
    <property type="term" value="C:mitochondrial [4Fe-4S] assembly complex"/>
    <property type="evidence" value="ECO:0007669"/>
    <property type="project" value="UniProtKB-ARBA"/>
</dbReference>
<proteinExistence type="inferred from homology"/>
<dbReference type="AlphaFoldDB" id="A0A182PVP5"/>
<evidence type="ECO:0000256" key="1">
    <source>
        <dbReference type="ARBA" id="ARBA00004173"/>
    </source>
</evidence>
<dbReference type="STRING" id="199890.A0A182PVP5"/>
<dbReference type="InterPro" id="IPR016092">
    <property type="entry name" value="ATAP"/>
</dbReference>
<feature type="domain" description="Core" evidence="10">
    <location>
        <begin position="35"/>
        <end position="132"/>
    </location>
</feature>
<evidence type="ECO:0000256" key="2">
    <source>
        <dbReference type="ARBA" id="ARBA00006718"/>
    </source>
</evidence>
<dbReference type="GO" id="GO:0016226">
    <property type="term" value="P:iron-sulfur cluster assembly"/>
    <property type="evidence" value="ECO:0007669"/>
    <property type="project" value="InterPro"/>
</dbReference>
<evidence type="ECO:0000256" key="5">
    <source>
        <dbReference type="ARBA" id="ARBA00023128"/>
    </source>
</evidence>
<reference evidence="12" key="1">
    <citation type="submission" date="2013-03" db="EMBL/GenBank/DDBJ databases">
        <title>The Genome Sequence of Anopheles epiroticus epiroticus2.</title>
        <authorList>
            <consortium name="The Broad Institute Genomics Platform"/>
            <person name="Neafsey D.E."/>
            <person name="Howell P."/>
            <person name="Walker B."/>
            <person name="Young S.K."/>
            <person name="Zeng Q."/>
            <person name="Gargeya S."/>
            <person name="Fitzgerald M."/>
            <person name="Haas B."/>
            <person name="Abouelleil A."/>
            <person name="Allen A.W."/>
            <person name="Alvarado L."/>
            <person name="Arachchi H.M."/>
            <person name="Berlin A.M."/>
            <person name="Chapman S.B."/>
            <person name="Gainer-Dewar J."/>
            <person name="Goldberg J."/>
            <person name="Griggs A."/>
            <person name="Gujja S."/>
            <person name="Hansen M."/>
            <person name="Howarth C."/>
            <person name="Imamovic A."/>
            <person name="Ireland A."/>
            <person name="Larimer J."/>
            <person name="McCowan C."/>
            <person name="Murphy C."/>
            <person name="Pearson M."/>
            <person name="Poon T.W."/>
            <person name="Priest M."/>
            <person name="Roberts A."/>
            <person name="Saif S."/>
            <person name="Shea T."/>
            <person name="Sisk P."/>
            <person name="Sykes S."/>
            <person name="Wortman J."/>
            <person name="Nusbaum C."/>
            <person name="Birren B."/>
        </authorList>
    </citation>
    <scope>NUCLEOTIDE SEQUENCE [LARGE SCALE GENOMIC DNA]</scope>
    <source>
        <strain evidence="12">Epiroticus2</strain>
    </source>
</reference>
<dbReference type="Pfam" id="PF01521">
    <property type="entry name" value="Fe-S_biosyn"/>
    <property type="match status" value="1"/>
</dbReference>
<evidence type="ECO:0000256" key="6">
    <source>
        <dbReference type="ARBA" id="ARBA00057540"/>
    </source>
</evidence>
<dbReference type="GO" id="GO:0051537">
    <property type="term" value="F:2 iron, 2 sulfur cluster binding"/>
    <property type="evidence" value="ECO:0007669"/>
    <property type="project" value="TreeGrafter"/>
</dbReference>
<evidence type="ECO:0000313" key="11">
    <source>
        <dbReference type="EnsemblMetazoa" id="AEPI011032-PA"/>
    </source>
</evidence>
<dbReference type="GO" id="GO:0051539">
    <property type="term" value="F:4 iron, 4 sulfur cluster binding"/>
    <property type="evidence" value="ECO:0007669"/>
    <property type="project" value="TreeGrafter"/>
</dbReference>
<keyword evidence="4" id="KW-0408">Iron</keyword>
<protein>
    <recommendedName>
        <fullName evidence="7">Iron-sulfur cluster assembly 2 homolog, mitochondrial</fullName>
    </recommendedName>
    <alternativeName>
        <fullName evidence="8">HESB-like domain-containing protein 1</fullName>
    </alternativeName>
</protein>
<evidence type="ECO:0000256" key="3">
    <source>
        <dbReference type="ARBA" id="ARBA00022723"/>
    </source>
</evidence>
<evidence type="ECO:0000256" key="9">
    <source>
        <dbReference type="ARBA" id="ARBA00093471"/>
    </source>
</evidence>
<evidence type="ECO:0000256" key="7">
    <source>
        <dbReference type="ARBA" id="ARBA00073313"/>
    </source>
</evidence>
<dbReference type="SUPFAM" id="SSF89360">
    <property type="entry name" value="HesB-like domain"/>
    <property type="match status" value="1"/>
</dbReference>
<name>A0A182PVP5_9DIPT</name>
<dbReference type="Proteomes" id="UP000075885">
    <property type="component" value="Unassembled WGS sequence"/>
</dbReference>
<dbReference type="FunFam" id="2.60.300.12:FF:000006">
    <property type="entry name" value="Iron-sulfur cluster assembly 2 mitochondrial"/>
    <property type="match status" value="1"/>
</dbReference>
<comment type="similarity">
    <text evidence="2">Belongs to the HesB/IscA family.</text>
</comment>
<reference evidence="11" key="2">
    <citation type="submission" date="2020-05" db="UniProtKB">
        <authorList>
            <consortium name="EnsemblMetazoa"/>
        </authorList>
    </citation>
    <scope>IDENTIFICATION</scope>
    <source>
        <strain evidence="11">Epiroticus2</strain>
    </source>
</reference>
<keyword evidence="3" id="KW-0479">Metal-binding</keyword>
<dbReference type="PANTHER" id="PTHR43011">
    <property type="entry name" value="IRON-SULFUR CLUSTER ASSEMBLY 2 HOMOLOG, MITOCHONDRIAL"/>
    <property type="match status" value="1"/>
</dbReference>
<keyword evidence="12" id="KW-1185">Reference proteome</keyword>
<dbReference type="EnsemblMetazoa" id="AEPI011032-RA">
    <property type="protein sequence ID" value="AEPI011032-PA"/>
    <property type="gene ID" value="AEPI011032"/>
</dbReference>
<evidence type="ECO:0000313" key="12">
    <source>
        <dbReference type="Proteomes" id="UP000075885"/>
    </source>
</evidence>
<evidence type="ECO:0000259" key="10">
    <source>
        <dbReference type="Pfam" id="PF01521"/>
    </source>
</evidence>
<evidence type="ECO:0000256" key="8">
    <source>
        <dbReference type="ARBA" id="ARBA00077082"/>
    </source>
</evidence>
<dbReference type="InterPro" id="IPR000361">
    <property type="entry name" value="ATAP_core_dom"/>
</dbReference>
<dbReference type="InterPro" id="IPR035903">
    <property type="entry name" value="HesB-like_dom_sf"/>
</dbReference>
<evidence type="ECO:0000256" key="4">
    <source>
        <dbReference type="ARBA" id="ARBA00023004"/>
    </source>
</evidence>
<dbReference type="GO" id="GO:0005506">
    <property type="term" value="F:iron ion binding"/>
    <property type="evidence" value="ECO:0007669"/>
    <property type="project" value="TreeGrafter"/>
</dbReference>
<dbReference type="Gene3D" id="2.60.300.12">
    <property type="entry name" value="HesB-like domain"/>
    <property type="match status" value="1"/>
</dbReference>
<dbReference type="PANTHER" id="PTHR43011:SF1">
    <property type="entry name" value="IRON-SULFUR CLUSTER ASSEMBLY 2 HOMOLOG, MITOCHONDRIAL"/>
    <property type="match status" value="1"/>
</dbReference>
<organism evidence="11 12">
    <name type="scientific">Anopheles epiroticus</name>
    <dbReference type="NCBI Taxonomy" id="199890"/>
    <lineage>
        <taxon>Eukaryota</taxon>
        <taxon>Metazoa</taxon>
        <taxon>Ecdysozoa</taxon>
        <taxon>Arthropoda</taxon>
        <taxon>Hexapoda</taxon>
        <taxon>Insecta</taxon>
        <taxon>Pterygota</taxon>
        <taxon>Neoptera</taxon>
        <taxon>Endopterygota</taxon>
        <taxon>Diptera</taxon>
        <taxon>Nematocera</taxon>
        <taxon>Culicoidea</taxon>
        <taxon>Culicidae</taxon>
        <taxon>Anophelinae</taxon>
        <taxon>Anopheles</taxon>
    </lineage>
</organism>
<comment type="function">
    <text evidence="6">Involved in the maturation of mitochondrial 4Fe-4S proteins functioning late in the iron-sulfur cluster assembly pathway. May be involved in the binding of an intermediate of Fe/S cluster assembly.</text>
</comment>
<comment type="subunit">
    <text evidence="9">Heterotetramer; forms a dimer of dimers with IBA57. Interacts with [2Fe-2S]-ISCA2 forming the heterodimer [2Fe- 2S]-ISCA2-IBA57 complex; [2Fe-2S] cluster binding is absolutely required to promote the complex formation.</text>
</comment>
<comment type="subcellular location">
    <subcellularLocation>
        <location evidence="1">Mitochondrion</location>
    </subcellularLocation>
</comment>
<dbReference type="NCBIfam" id="TIGR00049">
    <property type="entry name" value="iron-sulfur cluster assembly accessory protein"/>
    <property type="match status" value="1"/>
</dbReference>
<keyword evidence="5" id="KW-0496">Mitochondrion</keyword>
<accession>A0A182PVP5</accession>
<sequence length="140" mass="15092">MNGIVQRRVGLCISSLLQRRLLSTAAPNTADAKTVQLSNTCISRLKEICKSNSFLRVAVEGGGCSGFQYKFSIEKQLGDDDIIVSRDGVQVAIDSASIEYLTGATIDFHTELIRSGFRVINNPKADQGCSCGASFTVKLD</sequence>